<proteinExistence type="predicted"/>
<name>A0A0A8ZWP5_ARUDO</name>
<sequence>MRDRFLLVTQEALLGVRETTTRQSIRRPTPVVTS</sequence>
<reference evidence="1" key="2">
    <citation type="journal article" date="2015" name="Data Brief">
        <title>Shoot transcriptome of the giant reed, Arundo donax.</title>
        <authorList>
            <person name="Barrero R.A."/>
            <person name="Guerrero F.D."/>
            <person name="Moolhuijzen P."/>
            <person name="Goolsby J.A."/>
            <person name="Tidwell J."/>
            <person name="Bellgard S.E."/>
            <person name="Bellgard M.I."/>
        </authorList>
    </citation>
    <scope>NUCLEOTIDE SEQUENCE</scope>
    <source>
        <tissue evidence="1">Shoot tissue taken approximately 20 cm above the soil surface</tissue>
    </source>
</reference>
<accession>A0A0A8ZWP5</accession>
<dbReference type="AlphaFoldDB" id="A0A0A8ZWP5"/>
<reference evidence="1" key="1">
    <citation type="submission" date="2014-09" db="EMBL/GenBank/DDBJ databases">
        <authorList>
            <person name="Magalhaes I.L.F."/>
            <person name="Oliveira U."/>
            <person name="Santos F.R."/>
            <person name="Vidigal T.H.D.A."/>
            <person name="Brescovit A.D."/>
            <person name="Santos A.J."/>
        </authorList>
    </citation>
    <scope>NUCLEOTIDE SEQUENCE</scope>
    <source>
        <tissue evidence="1">Shoot tissue taken approximately 20 cm above the soil surface</tissue>
    </source>
</reference>
<organism evidence="1">
    <name type="scientific">Arundo donax</name>
    <name type="common">Giant reed</name>
    <name type="synonym">Donax arundinaceus</name>
    <dbReference type="NCBI Taxonomy" id="35708"/>
    <lineage>
        <taxon>Eukaryota</taxon>
        <taxon>Viridiplantae</taxon>
        <taxon>Streptophyta</taxon>
        <taxon>Embryophyta</taxon>
        <taxon>Tracheophyta</taxon>
        <taxon>Spermatophyta</taxon>
        <taxon>Magnoliopsida</taxon>
        <taxon>Liliopsida</taxon>
        <taxon>Poales</taxon>
        <taxon>Poaceae</taxon>
        <taxon>PACMAD clade</taxon>
        <taxon>Arundinoideae</taxon>
        <taxon>Arundineae</taxon>
        <taxon>Arundo</taxon>
    </lineage>
</organism>
<evidence type="ECO:0000313" key="1">
    <source>
        <dbReference type="EMBL" id="JAD39207.1"/>
    </source>
</evidence>
<protein>
    <submittedName>
        <fullName evidence="1">Uncharacterized protein</fullName>
    </submittedName>
</protein>
<dbReference type="EMBL" id="GBRH01258688">
    <property type="protein sequence ID" value="JAD39207.1"/>
    <property type="molecule type" value="Transcribed_RNA"/>
</dbReference>